<accession>A0A4P7W427</accession>
<evidence type="ECO:0000313" key="2">
    <source>
        <dbReference type="Proteomes" id="UP000297149"/>
    </source>
</evidence>
<evidence type="ECO:0000313" key="1">
    <source>
        <dbReference type="EMBL" id="QCD42721.1"/>
    </source>
</evidence>
<dbReference type="EMBL" id="CP039396">
    <property type="protein sequence ID" value="QCD42721.1"/>
    <property type="molecule type" value="Genomic_DNA"/>
</dbReference>
<dbReference type="RefSeq" id="WP_136415895.1">
    <property type="nucleotide sequence ID" value="NZ_CP039396.1"/>
</dbReference>
<organism evidence="1 2">
    <name type="scientific">Duncaniella dubosii</name>
    <dbReference type="NCBI Taxonomy" id="2518971"/>
    <lineage>
        <taxon>Bacteria</taxon>
        <taxon>Pseudomonadati</taxon>
        <taxon>Bacteroidota</taxon>
        <taxon>Bacteroidia</taxon>
        <taxon>Bacteroidales</taxon>
        <taxon>Muribaculaceae</taxon>
        <taxon>Duncaniella</taxon>
    </lineage>
</organism>
<reference evidence="2" key="1">
    <citation type="submission" date="2019-02" db="EMBL/GenBank/DDBJ databases">
        <title>Isolation and identification of novel species under the genus Muribaculum.</title>
        <authorList>
            <person name="Miyake S."/>
            <person name="Ding Y."/>
            <person name="Low A."/>
            <person name="Soh M."/>
            <person name="Seedorf H."/>
        </authorList>
    </citation>
    <scope>NUCLEOTIDE SEQUENCE [LARGE SCALE GENOMIC DNA]</scope>
    <source>
        <strain evidence="2">H5</strain>
    </source>
</reference>
<dbReference type="AlphaFoldDB" id="A0A4P7W427"/>
<protein>
    <submittedName>
        <fullName evidence="1">Uncharacterized protein</fullName>
    </submittedName>
</protein>
<dbReference type="KEGG" id="ddb:E7747_10790"/>
<keyword evidence="2" id="KW-1185">Reference proteome</keyword>
<dbReference type="Proteomes" id="UP000297149">
    <property type="component" value="Chromosome"/>
</dbReference>
<gene>
    <name evidence="1" type="ORF">E7747_10790</name>
</gene>
<proteinExistence type="predicted"/>
<sequence>MEMNNYTLDDLKKAVSVLENHNHTRDFQALEEILPLVLVILKSQVRKSNLPEGVNKFYAPVWVDVLLERLSSSDQPLSDEEYCAFRADVEKLSISDYKIANDDFIGYVPVFTSIEGITEVILALKHYFGFL</sequence>
<name>A0A4P7W427_9BACT</name>